<evidence type="ECO:0000256" key="5">
    <source>
        <dbReference type="HAMAP-Rule" id="MF_00844"/>
    </source>
</evidence>
<dbReference type="GO" id="GO:1990112">
    <property type="term" value="C:RQC complex"/>
    <property type="evidence" value="ECO:0007669"/>
    <property type="project" value="TreeGrafter"/>
</dbReference>
<keyword evidence="2 5" id="KW-0699">rRNA-binding</keyword>
<comment type="similarity">
    <text evidence="5">Belongs to the NEMF family.</text>
</comment>
<evidence type="ECO:0000313" key="7">
    <source>
        <dbReference type="EMBL" id="RSU00556.1"/>
    </source>
</evidence>
<dbReference type="GO" id="GO:0072344">
    <property type="term" value="P:rescue of stalled ribosome"/>
    <property type="evidence" value="ECO:0007669"/>
    <property type="project" value="UniProtKB-UniRule"/>
</dbReference>
<dbReference type="InterPro" id="IPR043682">
    <property type="entry name" value="RqcH_bacterial"/>
</dbReference>
<comment type="caution">
    <text evidence="7">The sequence shown here is derived from an EMBL/GenBank/DDBJ whole genome shotgun (WGS) entry which is preliminary data.</text>
</comment>
<dbReference type="RefSeq" id="WP_125982881.1">
    <property type="nucleotide sequence ID" value="NZ_NGJS01000001.1"/>
</dbReference>
<name>A0A430A289_9ENTE</name>
<sequence length="565" mass="64669">MSYDGLFTHYMVKELNAALLNGRLSKIHQPYEHEIMLVIRANGKNQTLLLSAHPSYARVQLTDISYKNPLSPPNFCMILRKYLEGSILTKIRQIENDRIIHFSFNSRNELGDIEEIVLIVEIMGRHSNIILLNKQTNKIIDTIKHVGSSQNSYRLLLPGAEYINPPASDKMNPFTLSSDKLFEFVQTHPNLDSTAIINSFQGIGRDTGEEITYRMIQSEKEKIAAWNSFFSELASSLSPTLTNFQNKDYITPVPFINLSGTKQNFQTLSQLLDAFYEGKAERDRVKQQAGELIRKVTNDQQKLKKKIKKLEQSLIDADNADIYRIKGELLTTYLHEVPKGAKEVKLPNYYDEATSLLSISLNKALSPSQNAQKYFQRYQKLKNGVKVVKEQISLARYDLIYLESVSSQLEIANPSDIDMIREELIEEKYIKPKRHEAKKKQKKSKPEEFISSDGVNILVGRNNIQNDQLTLKQAKKTDYWLHAKDIPGSHVIVKTDQPSEQTLLEAAQLAAYFSKYRLSNHVPVDYVQVKHIKKPNGAKPGYVIYENQKTLFVTPSKNIVTKLKF</sequence>
<comment type="function">
    <text evidence="5">Key component of the ribosome quality control system (RQC), a ribosome-associated complex that mediates the extraction of incompletely synthesized nascent chains from stalled ribosomes and their subsequent degradation. RqcH recruits Ala-charged tRNA, and with RqcP directs the elongation of stalled nascent chains on 50S ribosomal subunits, leading to non-templated C-terminal alanine extensions (Ala tail). The Ala tail promotes nascent chain degradation. May add between 1 and at least 8 Ala residues. Binds to stalled 50S ribosomal subunits.</text>
</comment>
<comment type="subunit">
    <text evidence="5">Associates with stalled 50S ribosomal subunits. Binds to RqcP.</text>
</comment>
<dbReference type="InterPro" id="IPR051608">
    <property type="entry name" value="RQC_Subunit_NEMF"/>
</dbReference>
<protein>
    <recommendedName>
        <fullName evidence="5">Rqc2 homolog RqcH</fullName>
        <shortName evidence="5">RqcH</shortName>
    </recommendedName>
</protein>
<accession>A0A430A289</accession>
<dbReference type="GO" id="GO:0000049">
    <property type="term" value="F:tRNA binding"/>
    <property type="evidence" value="ECO:0007669"/>
    <property type="project" value="UniProtKB-UniRule"/>
</dbReference>
<evidence type="ECO:0000256" key="1">
    <source>
        <dbReference type="ARBA" id="ARBA00022555"/>
    </source>
</evidence>
<evidence type="ECO:0000259" key="6">
    <source>
        <dbReference type="Pfam" id="PF05670"/>
    </source>
</evidence>
<dbReference type="GO" id="GO:0043023">
    <property type="term" value="F:ribosomal large subunit binding"/>
    <property type="evidence" value="ECO:0007669"/>
    <property type="project" value="UniProtKB-UniRule"/>
</dbReference>
<proteinExistence type="inferred from homology"/>
<dbReference type="AlphaFoldDB" id="A0A430A289"/>
<evidence type="ECO:0000256" key="2">
    <source>
        <dbReference type="ARBA" id="ARBA00022730"/>
    </source>
</evidence>
<dbReference type="PANTHER" id="PTHR15239">
    <property type="entry name" value="NUCLEAR EXPORT MEDIATOR FACTOR NEMF"/>
    <property type="match status" value="1"/>
</dbReference>
<evidence type="ECO:0000256" key="3">
    <source>
        <dbReference type="ARBA" id="ARBA00022884"/>
    </source>
</evidence>
<dbReference type="InterPro" id="IPR008532">
    <property type="entry name" value="NFACT_RNA-bd"/>
</dbReference>
<dbReference type="Proteomes" id="UP000287857">
    <property type="component" value="Unassembled WGS sequence"/>
</dbReference>
<reference evidence="7 8" key="1">
    <citation type="submission" date="2017-05" db="EMBL/GenBank/DDBJ databases">
        <title>Vagococcus spp. assemblies.</title>
        <authorList>
            <person name="Gulvik C.A."/>
        </authorList>
    </citation>
    <scope>NUCLEOTIDE SEQUENCE [LARGE SCALE GENOMIC DNA]</scope>
    <source>
        <strain evidence="7 8">SS1995</strain>
    </source>
</reference>
<organism evidence="7 8">
    <name type="scientific">Vagococcus vulneris</name>
    <dbReference type="NCBI Taxonomy" id="1977869"/>
    <lineage>
        <taxon>Bacteria</taxon>
        <taxon>Bacillati</taxon>
        <taxon>Bacillota</taxon>
        <taxon>Bacilli</taxon>
        <taxon>Lactobacillales</taxon>
        <taxon>Enterococcaceae</taxon>
        <taxon>Vagococcus</taxon>
    </lineage>
</organism>
<gene>
    <name evidence="5" type="primary">rqcH</name>
    <name evidence="7" type="ORF">CBF37_00645</name>
</gene>
<dbReference type="GO" id="GO:0019843">
    <property type="term" value="F:rRNA binding"/>
    <property type="evidence" value="ECO:0007669"/>
    <property type="project" value="UniProtKB-UniRule"/>
</dbReference>
<feature type="coiled-coil region" evidence="5">
    <location>
        <begin position="293"/>
        <end position="320"/>
    </location>
</feature>
<keyword evidence="8" id="KW-1185">Reference proteome</keyword>
<dbReference type="Pfam" id="PF05833">
    <property type="entry name" value="NFACT_N"/>
    <property type="match status" value="1"/>
</dbReference>
<evidence type="ECO:0000256" key="4">
    <source>
        <dbReference type="ARBA" id="ARBA00022917"/>
    </source>
</evidence>
<dbReference type="FunFam" id="2.30.310.10:FF:000004">
    <property type="entry name" value="Fibronectin-binding protein A"/>
    <property type="match status" value="1"/>
</dbReference>
<dbReference type="Gene3D" id="3.40.970.40">
    <property type="entry name" value="fibrinogen binding protein from staphylococcus aureus domain like"/>
    <property type="match status" value="1"/>
</dbReference>
<keyword evidence="1 5" id="KW-0820">tRNA-binding</keyword>
<evidence type="ECO:0000313" key="8">
    <source>
        <dbReference type="Proteomes" id="UP000287857"/>
    </source>
</evidence>
<keyword evidence="4 5" id="KW-0648">Protein biosynthesis</keyword>
<dbReference type="Gene3D" id="2.30.310.10">
    <property type="entry name" value="ibrinogen binding protein from staphylococcus aureus domain"/>
    <property type="match status" value="1"/>
</dbReference>
<dbReference type="OrthoDB" id="9766163at2"/>
<keyword evidence="5" id="KW-0175">Coiled coil</keyword>
<feature type="domain" description="NFACT RNA-binding" evidence="6">
    <location>
        <begin position="448"/>
        <end position="538"/>
    </location>
</feature>
<dbReference type="Pfam" id="PF05670">
    <property type="entry name" value="NFACT-R_1"/>
    <property type="match status" value="1"/>
</dbReference>
<dbReference type="EMBL" id="NGJS01000001">
    <property type="protein sequence ID" value="RSU00556.1"/>
    <property type="molecule type" value="Genomic_DNA"/>
</dbReference>
<keyword evidence="3 5" id="KW-0694">RNA-binding</keyword>
<dbReference type="HAMAP" id="MF_00844_B">
    <property type="entry name" value="RqcH_B"/>
    <property type="match status" value="1"/>
</dbReference>
<dbReference type="PANTHER" id="PTHR15239:SF6">
    <property type="entry name" value="RIBOSOME QUALITY CONTROL COMPLEX SUBUNIT NEMF"/>
    <property type="match status" value="1"/>
</dbReference>